<organism evidence="3 4">
    <name type="scientific">Phytophthora nicotianae P1976</name>
    <dbReference type="NCBI Taxonomy" id="1317066"/>
    <lineage>
        <taxon>Eukaryota</taxon>
        <taxon>Sar</taxon>
        <taxon>Stramenopiles</taxon>
        <taxon>Oomycota</taxon>
        <taxon>Peronosporomycetes</taxon>
        <taxon>Peronosporales</taxon>
        <taxon>Peronosporaceae</taxon>
        <taxon>Phytophthora</taxon>
    </lineage>
</organism>
<feature type="region of interest" description="Disordered" evidence="2">
    <location>
        <begin position="52"/>
        <end position="81"/>
    </location>
</feature>
<dbReference type="AlphaFoldDB" id="A0A080ZIQ7"/>
<evidence type="ECO:0000256" key="1">
    <source>
        <dbReference type="SAM" id="Coils"/>
    </source>
</evidence>
<sequence>MSEDTATSSSSAHSRDHIDSLTWSSTQSVGCGSRRSVVRTTEKSVVFRVRTQEKLASSRGGKSSKQTLCLAQSDGRGGADDKDIHETLAELYAEAERKTKLLNNEKETFRRGQDRLSSLQLEHEALLRNLEQCKRRRKESIRIQKMLRGPKDESEDNERERSIASDTDSDSDYNSHHRRSSSGSGSHHRRPRRDGAKKERKRLRRFQSDVSLRFQLLQSECRRSDMQVDKLIADLRREYADSCLFGNSLNF</sequence>
<dbReference type="EMBL" id="ANJA01003036">
    <property type="protein sequence ID" value="ETO66518.1"/>
    <property type="molecule type" value="Genomic_DNA"/>
</dbReference>
<feature type="compositionally biased region" description="Polar residues" evidence="2">
    <location>
        <begin position="1"/>
        <end position="12"/>
    </location>
</feature>
<feature type="compositionally biased region" description="Basic residues" evidence="2">
    <location>
        <begin position="176"/>
        <end position="192"/>
    </location>
</feature>
<dbReference type="Proteomes" id="UP000028582">
    <property type="component" value="Unassembled WGS sequence"/>
</dbReference>
<evidence type="ECO:0000313" key="3">
    <source>
        <dbReference type="EMBL" id="ETO66518.1"/>
    </source>
</evidence>
<gene>
    <name evidence="3" type="ORF">F444_16400</name>
</gene>
<feature type="region of interest" description="Disordered" evidence="2">
    <location>
        <begin position="141"/>
        <end position="204"/>
    </location>
</feature>
<keyword evidence="1" id="KW-0175">Coiled coil</keyword>
<evidence type="ECO:0000256" key="2">
    <source>
        <dbReference type="SAM" id="MobiDB-lite"/>
    </source>
</evidence>
<proteinExistence type="predicted"/>
<name>A0A080ZIQ7_PHYNI</name>
<evidence type="ECO:0000313" key="4">
    <source>
        <dbReference type="Proteomes" id="UP000028582"/>
    </source>
</evidence>
<accession>A0A080ZIQ7</accession>
<feature type="region of interest" description="Disordered" evidence="2">
    <location>
        <begin position="1"/>
        <end position="38"/>
    </location>
</feature>
<reference evidence="3 4" key="1">
    <citation type="submission" date="2013-11" db="EMBL/GenBank/DDBJ databases">
        <title>The Genome Sequence of Phytophthora parasitica P1976.</title>
        <authorList>
            <consortium name="The Broad Institute Genomics Platform"/>
            <person name="Russ C."/>
            <person name="Tyler B."/>
            <person name="Panabieres F."/>
            <person name="Shan W."/>
            <person name="Tripathy S."/>
            <person name="Grunwald N."/>
            <person name="Machado M."/>
            <person name="Johnson C.S."/>
            <person name="Walker B."/>
            <person name="Young S."/>
            <person name="Zeng Q."/>
            <person name="Gargeya S."/>
            <person name="Fitzgerald M."/>
            <person name="Haas B."/>
            <person name="Abouelleil A."/>
            <person name="Allen A.W."/>
            <person name="Alvarado L."/>
            <person name="Arachchi H.M."/>
            <person name="Berlin A.M."/>
            <person name="Chapman S.B."/>
            <person name="Gainer-Dewar J."/>
            <person name="Goldberg J."/>
            <person name="Griggs A."/>
            <person name="Gujja S."/>
            <person name="Hansen M."/>
            <person name="Howarth C."/>
            <person name="Imamovic A."/>
            <person name="Ireland A."/>
            <person name="Larimer J."/>
            <person name="McCowan C."/>
            <person name="Murphy C."/>
            <person name="Pearson M."/>
            <person name="Poon T.W."/>
            <person name="Priest M."/>
            <person name="Roberts A."/>
            <person name="Saif S."/>
            <person name="Shea T."/>
            <person name="Sisk P."/>
            <person name="Sykes S."/>
            <person name="Wortman J."/>
            <person name="Nusbaum C."/>
            <person name="Birren B."/>
        </authorList>
    </citation>
    <scope>NUCLEOTIDE SEQUENCE [LARGE SCALE GENOMIC DNA]</scope>
    <source>
        <strain evidence="3 4">P1976</strain>
    </source>
</reference>
<feature type="coiled-coil region" evidence="1">
    <location>
        <begin position="85"/>
        <end position="136"/>
    </location>
</feature>
<comment type="caution">
    <text evidence="3">The sequence shown here is derived from an EMBL/GenBank/DDBJ whole genome shotgun (WGS) entry which is preliminary data.</text>
</comment>
<feature type="compositionally biased region" description="Polar residues" evidence="2">
    <location>
        <begin position="60"/>
        <end position="70"/>
    </location>
</feature>
<protein>
    <submittedName>
        <fullName evidence="3">Uncharacterized protein</fullName>
    </submittedName>
</protein>
<feature type="compositionally biased region" description="Polar residues" evidence="2">
    <location>
        <begin position="21"/>
        <end position="30"/>
    </location>
</feature>
<dbReference type="OrthoDB" id="126379at2759"/>